<keyword evidence="11 13" id="KW-0472">Membrane</keyword>
<evidence type="ECO:0000256" key="3">
    <source>
        <dbReference type="ARBA" id="ARBA00004141"/>
    </source>
</evidence>
<evidence type="ECO:0000256" key="1">
    <source>
        <dbReference type="ARBA" id="ARBA00001971"/>
    </source>
</evidence>
<feature type="transmembrane region" description="Helical" evidence="13">
    <location>
        <begin position="105"/>
        <end position="126"/>
    </location>
</feature>
<feature type="transmembrane region" description="Helical" evidence="13">
    <location>
        <begin position="64"/>
        <end position="85"/>
    </location>
</feature>
<dbReference type="AlphaFoldDB" id="H6SMK4"/>
<evidence type="ECO:0000256" key="2">
    <source>
        <dbReference type="ARBA" id="ARBA00004050"/>
    </source>
</evidence>
<dbReference type="Pfam" id="PF01127">
    <property type="entry name" value="Sdh_cyt"/>
    <property type="match status" value="1"/>
</dbReference>
<evidence type="ECO:0000256" key="13">
    <source>
        <dbReference type="SAM" id="Phobius"/>
    </source>
</evidence>
<dbReference type="NCBIfam" id="TIGR02970">
    <property type="entry name" value="succ_dehyd_cytB"/>
    <property type="match status" value="1"/>
</dbReference>
<dbReference type="PANTHER" id="PTHR10978:SF5">
    <property type="entry name" value="SUCCINATE DEHYDROGENASE CYTOCHROME B560 SUBUNIT, MITOCHONDRIAL"/>
    <property type="match status" value="1"/>
</dbReference>
<reference evidence="14 15" key="1">
    <citation type="submission" date="2012-02" db="EMBL/GenBank/DDBJ databases">
        <title>Shotgun genome sequence of Phaeospirillum photometricum DSM 122.</title>
        <authorList>
            <person name="Duquesne K."/>
            <person name="Sturgis J."/>
        </authorList>
    </citation>
    <scope>NUCLEOTIDE SEQUENCE [LARGE SCALE GENOMIC DNA]</scope>
    <source>
        <strain evidence="15">DSM122</strain>
    </source>
</reference>
<evidence type="ECO:0000256" key="12">
    <source>
        <dbReference type="ARBA" id="ARBA00025912"/>
    </source>
</evidence>
<evidence type="ECO:0000256" key="10">
    <source>
        <dbReference type="ARBA" id="ARBA00023004"/>
    </source>
</evidence>
<dbReference type="InterPro" id="IPR018495">
    <property type="entry name" value="Succ_DH_cyt_bsu_CS"/>
</dbReference>
<keyword evidence="14" id="KW-0560">Oxidoreductase</keyword>
<evidence type="ECO:0000256" key="5">
    <source>
        <dbReference type="ARBA" id="ARBA00020076"/>
    </source>
</evidence>
<dbReference type="eggNOG" id="COG2009">
    <property type="taxonomic scope" value="Bacteria"/>
</dbReference>
<dbReference type="CDD" id="cd03499">
    <property type="entry name" value="SQR_TypeC_SdhC"/>
    <property type="match status" value="1"/>
</dbReference>
<dbReference type="EMBL" id="HE663493">
    <property type="protein sequence ID" value="CCG09139.1"/>
    <property type="molecule type" value="Genomic_DNA"/>
</dbReference>
<dbReference type="KEGG" id="rpm:RSPPHO_02513"/>
<protein>
    <recommendedName>
        <fullName evidence="5">Succinate dehydrogenase cytochrome b556 subunit</fullName>
    </recommendedName>
</protein>
<dbReference type="PROSITE" id="PS01001">
    <property type="entry name" value="SDH_CYT_2"/>
    <property type="match status" value="1"/>
</dbReference>
<proteinExistence type="inferred from homology"/>
<dbReference type="Gene3D" id="1.20.1300.10">
    <property type="entry name" value="Fumarate reductase/succinate dehydrogenase, transmembrane subunit"/>
    <property type="match status" value="1"/>
</dbReference>
<keyword evidence="8" id="KW-0479">Metal-binding</keyword>
<evidence type="ECO:0000256" key="7">
    <source>
        <dbReference type="ARBA" id="ARBA00022692"/>
    </source>
</evidence>
<comment type="function">
    <text evidence="2">Membrane-anchoring subunit of succinate dehydrogenase (SDH).</text>
</comment>
<dbReference type="HOGENOM" id="CLU_094691_3_1_5"/>
<dbReference type="PANTHER" id="PTHR10978">
    <property type="entry name" value="SUCCINATE DEHYDROGENASE CYTOCHROME B560 SUBUNIT"/>
    <property type="match status" value="1"/>
</dbReference>
<keyword evidence="15" id="KW-1185">Reference proteome</keyword>
<evidence type="ECO:0000313" key="14">
    <source>
        <dbReference type="EMBL" id="CCG09139.1"/>
    </source>
</evidence>
<keyword evidence="7 13" id="KW-0812">Transmembrane</keyword>
<organism evidence="14 15">
    <name type="scientific">Pararhodospirillum photometricum DSM 122</name>
    <dbReference type="NCBI Taxonomy" id="1150469"/>
    <lineage>
        <taxon>Bacteria</taxon>
        <taxon>Pseudomonadati</taxon>
        <taxon>Pseudomonadota</taxon>
        <taxon>Alphaproteobacteria</taxon>
        <taxon>Rhodospirillales</taxon>
        <taxon>Rhodospirillaceae</taxon>
        <taxon>Pararhodospirillum</taxon>
    </lineage>
</organism>
<accession>H6SMK4</accession>
<name>H6SMK4_PARPM</name>
<feature type="transmembrane region" description="Helical" evidence="13">
    <location>
        <begin position="147"/>
        <end position="167"/>
    </location>
</feature>
<evidence type="ECO:0000313" key="15">
    <source>
        <dbReference type="Proteomes" id="UP000033220"/>
    </source>
</evidence>
<keyword evidence="6" id="KW-0349">Heme</keyword>
<dbReference type="Proteomes" id="UP000033220">
    <property type="component" value="Chromosome DSM 122"/>
</dbReference>
<dbReference type="GO" id="GO:0006099">
    <property type="term" value="P:tricarboxylic acid cycle"/>
    <property type="evidence" value="ECO:0007669"/>
    <property type="project" value="InterPro"/>
</dbReference>
<dbReference type="GO" id="GO:0016020">
    <property type="term" value="C:membrane"/>
    <property type="evidence" value="ECO:0007669"/>
    <property type="project" value="UniProtKB-SubCell"/>
</dbReference>
<dbReference type="SUPFAM" id="SSF81343">
    <property type="entry name" value="Fumarate reductase respiratory complex transmembrane subunits"/>
    <property type="match status" value="1"/>
</dbReference>
<dbReference type="InterPro" id="IPR014314">
    <property type="entry name" value="Succ_DH_cytb556"/>
</dbReference>
<dbReference type="PATRIC" id="fig|1150469.3.peg.2858"/>
<evidence type="ECO:0000256" key="4">
    <source>
        <dbReference type="ARBA" id="ARBA00007244"/>
    </source>
</evidence>
<dbReference type="GO" id="GO:0046872">
    <property type="term" value="F:metal ion binding"/>
    <property type="evidence" value="ECO:0007669"/>
    <property type="project" value="UniProtKB-KW"/>
</dbReference>
<dbReference type="InterPro" id="IPR000701">
    <property type="entry name" value="SuccDH_FuR_B_TM-su"/>
</dbReference>
<comment type="similarity">
    <text evidence="4">Belongs to the cytochrome b560 family.</text>
</comment>
<dbReference type="GO" id="GO:0009055">
    <property type="term" value="F:electron transfer activity"/>
    <property type="evidence" value="ECO:0007669"/>
    <property type="project" value="InterPro"/>
</dbReference>
<dbReference type="GO" id="GO:0016491">
    <property type="term" value="F:oxidoreductase activity"/>
    <property type="evidence" value="ECO:0007669"/>
    <property type="project" value="UniProtKB-KW"/>
</dbReference>
<evidence type="ECO:0000256" key="8">
    <source>
        <dbReference type="ARBA" id="ARBA00022723"/>
    </source>
</evidence>
<dbReference type="STRING" id="1150469.RSPPHO_02513"/>
<evidence type="ECO:0000256" key="11">
    <source>
        <dbReference type="ARBA" id="ARBA00023136"/>
    </source>
</evidence>
<keyword evidence="10" id="KW-0408">Iron</keyword>
<comment type="subunit">
    <text evidence="12">Part of an enzyme complex containing four subunits: a flavoprotein, an iron-sulfur protein, plus two membrane-anchoring proteins, SdhC and SdhD. The complex can form homotrimers.</text>
</comment>
<evidence type="ECO:0000256" key="9">
    <source>
        <dbReference type="ARBA" id="ARBA00022989"/>
    </source>
</evidence>
<comment type="cofactor">
    <cofactor evidence="1">
        <name>heme</name>
        <dbReference type="ChEBI" id="CHEBI:30413"/>
    </cofactor>
</comment>
<evidence type="ECO:0000256" key="6">
    <source>
        <dbReference type="ARBA" id="ARBA00022617"/>
    </source>
</evidence>
<keyword evidence="9 13" id="KW-1133">Transmembrane helix</keyword>
<comment type="subcellular location">
    <subcellularLocation>
        <location evidence="3">Membrane</location>
        <topology evidence="3">Multi-pass membrane protein</topology>
    </subcellularLocation>
</comment>
<gene>
    <name evidence="14" type="ORF">RSPPHO_02513</name>
</gene>
<dbReference type="InterPro" id="IPR034804">
    <property type="entry name" value="SQR/QFR_C/D"/>
</dbReference>
<sequence>MQTRIAEKGGMVSAAPWGPGSGRVSFCPSRPAHEADAMKTHPRPLSPHLQVYKLHTKVTSMLSITFRVFGAVLMTAGTFFFLLWIVAAAMGESAFAAIQGFYGSWFGYLVLFGLTVVLFYHLTNGLRHLLWDTGFGFDMPTLRKTGAVAIGSAVVLSVLAWIAGLAAV</sequence>